<dbReference type="GO" id="GO:0031122">
    <property type="term" value="P:cytoplasmic microtubule organization"/>
    <property type="evidence" value="ECO:0007669"/>
    <property type="project" value="TreeGrafter"/>
</dbReference>
<keyword evidence="2" id="KW-0963">Cytoplasm</keyword>
<dbReference type="InterPro" id="IPR058042">
    <property type="entry name" value="CAMSAP_N"/>
</dbReference>
<reference evidence="12" key="1">
    <citation type="submission" date="2025-08" db="UniProtKB">
        <authorList>
            <consortium name="RefSeq"/>
        </authorList>
    </citation>
    <scope>IDENTIFICATION</scope>
</reference>
<comment type="domain">
    <text evidence="6">The CKK domain binds microtubules.</text>
</comment>
<feature type="compositionally biased region" description="Polar residues" evidence="8">
    <location>
        <begin position="530"/>
        <end position="539"/>
    </location>
</feature>
<keyword evidence="11" id="KW-1185">Reference proteome</keyword>
<proteinExistence type="inferred from homology"/>
<dbReference type="GeneID" id="100748792"/>
<comment type="subcellular location">
    <subcellularLocation>
        <location evidence="1">Cytoplasm</location>
        <location evidence="1">Cytoskeleton</location>
    </subcellularLocation>
</comment>
<evidence type="ECO:0000313" key="11">
    <source>
        <dbReference type="Proteomes" id="UP000515180"/>
    </source>
</evidence>
<dbReference type="SMART" id="SM01051">
    <property type="entry name" value="CAMSAP_CKK"/>
    <property type="match status" value="1"/>
</dbReference>
<feature type="region of interest" description="Disordered" evidence="8">
    <location>
        <begin position="1385"/>
        <end position="1530"/>
    </location>
</feature>
<feature type="coiled-coil region" evidence="7">
    <location>
        <begin position="844"/>
        <end position="894"/>
    </location>
</feature>
<dbReference type="FunFam" id="3.10.20.360:FF:000002">
    <property type="entry name" value="Patronin, isoform M"/>
    <property type="match status" value="1"/>
</dbReference>
<feature type="coiled-coil region" evidence="7">
    <location>
        <begin position="685"/>
        <end position="715"/>
    </location>
</feature>
<dbReference type="Pfam" id="PF17095">
    <property type="entry name" value="CAMSAP_CC1"/>
    <property type="match status" value="1"/>
</dbReference>
<feature type="compositionally biased region" description="Polar residues" evidence="8">
    <location>
        <begin position="627"/>
        <end position="641"/>
    </location>
</feature>
<feature type="domain" description="Calponin-homology (CH)" evidence="9">
    <location>
        <begin position="219"/>
        <end position="345"/>
    </location>
</feature>
<feature type="region of interest" description="Disordered" evidence="8">
    <location>
        <begin position="551"/>
        <end position="573"/>
    </location>
</feature>
<accession>A0A6P6FH47</accession>
<dbReference type="GO" id="GO:0036449">
    <property type="term" value="C:microtubule minus-end"/>
    <property type="evidence" value="ECO:0007669"/>
    <property type="project" value="TreeGrafter"/>
</dbReference>
<evidence type="ECO:0000256" key="6">
    <source>
        <dbReference type="PROSITE-ProRule" id="PRU00841"/>
    </source>
</evidence>
<feature type="region of interest" description="Disordered" evidence="8">
    <location>
        <begin position="612"/>
        <end position="648"/>
    </location>
</feature>
<comment type="similarity">
    <text evidence="6">Belongs to the CAMSAP1 family.</text>
</comment>
<dbReference type="InterPro" id="IPR031372">
    <property type="entry name" value="CAMSAP_CC1"/>
</dbReference>
<feature type="region of interest" description="Disordered" evidence="8">
    <location>
        <begin position="1227"/>
        <end position="1273"/>
    </location>
</feature>
<feature type="compositionally biased region" description="Low complexity" evidence="8">
    <location>
        <begin position="1486"/>
        <end position="1499"/>
    </location>
</feature>
<protein>
    <submittedName>
        <fullName evidence="12">Patronin isoform X25</fullName>
    </submittedName>
</protein>
<feature type="compositionally biased region" description="Polar residues" evidence="8">
    <location>
        <begin position="496"/>
        <end position="509"/>
    </location>
</feature>
<dbReference type="CTD" id="36978"/>
<feature type="region of interest" description="Disordered" evidence="8">
    <location>
        <begin position="460"/>
        <end position="539"/>
    </location>
</feature>
<dbReference type="InterPro" id="IPR032940">
    <property type="entry name" value="CAMSAP"/>
</dbReference>
<evidence type="ECO:0000259" key="10">
    <source>
        <dbReference type="PROSITE" id="PS51508"/>
    </source>
</evidence>
<feature type="region of interest" description="Disordered" evidence="8">
    <location>
        <begin position="738"/>
        <end position="792"/>
    </location>
</feature>
<feature type="compositionally biased region" description="Low complexity" evidence="8">
    <location>
        <begin position="760"/>
        <end position="779"/>
    </location>
</feature>
<evidence type="ECO:0000256" key="7">
    <source>
        <dbReference type="SAM" id="Coils"/>
    </source>
</evidence>
<evidence type="ECO:0000256" key="4">
    <source>
        <dbReference type="ARBA" id="ARBA00023054"/>
    </source>
</evidence>
<evidence type="ECO:0000256" key="5">
    <source>
        <dbReference type="ARBA" id="ARBA00023212"/>
    </source>
</evidence>
<dbReference type="GO" id="GO:0051011">
    <property type="term" value="F:microtubule minus-end binding"/>
    <property type="evidence" value="ECO:0007669"/>
    <property type="project" value="TreeGrafter"/>
</dbReference>
<keyword evidence="5" id="KW-0206">Cytoskeleton</keyword>
<feature type="region of interest" description="Disordered" evidence="8">
    <location>
        <begin position="405"/>
        <end position="443"/>
    </location>
</feature>
<dbReference type="PANTHER" id="PTHR21595">
    <property type="entry name" value="PATRONIN"/>
    <property type="match status" value="1"/>
</dbReference>
<feature type="region of interest" description="Disordered" evidence="8">
    <location>
        <begin position="1312"/>
        <end position="1349"/>
    </location>
</feature>
<dbReference type="InterPro" id="IPR001715">
    <property type="entry name" value="CH_dom"/>
</dbReference>
<organism evidence="11 12">
    <name type="scientific">Bombus impatiens</name>
    <name type="common">Bumblebee</name>
    <dbReference type="NCBI Taxonomy" id="132113"/>
    <lineage>
        <taxon>Eukaryota</taxon>
        <taxon>Metazoa</taxon>
        <taxon>Ecdysozoa</taxon>
        <taxon>Arthropoda</taxon>
        <taxon>Hexapoda</taxon>
        <taxon>Insecta</taxon>
        <taxon>Pterygota</taxon>
        <taxon>Neoptera</taxon>
        <taxon>Endopterygota</taxon>
        <taxon>Hymenoptera</taxon>
        <taxon>Apocrita</taxon>
        <taxon>Aculeata</taxon>
        <taxon>Apoidea</taxon>
        <taxon>Anthophila</taxon>
        <taxon>Apidae</taxon>
        <taxon>Bombus</taxon>
        <taxon>Pyrobombus</taxon>
    </lineage>
</organism>
<feature type="compositionally biased region" description="Basic residues" evidence="8">
    <location>
        <begin position="1179"/>
        <end position="1190"/>
    </location>
</feature>
<sequence length="1666" mass="187320">MWSAITRLFVKGKTEESAPRTKDRTCDGVPDTVVHVFDAMDRNAGDDRRKGPAGEQHHDGAESEHFSDAYDSRQAKQRASVKWLLSKAYNNRVPENLRDPYYIDNENQEHLKPQIVHALSNAELYCLALANIYSDPNYHNQNHCGILQALARKGVYLAEPNNTQLTETILIQNSPLKMSAHMAVIEGLMVLYAKEVVTGDRVVSAIRRFDPQAEVDVPADHEKGLLLWISHASNALIAKIQAEEGAGDKTRLPELPAAKDFQSLCDGVGLAAVVAFYCPGELNWMDIRVSKRPSVADALHNLSLVHAFCNRCLPYSIFHMLPEDVTYMRGCMKQNLVVFLADMYNVLEIHPAKCVRYPGEERAMQFLDACPRNSHGVAHKRSLPQSIAPIPDLRSNLSVSAPGFTVAKAPSSSSVKKSQSLQQTAENYSHDDRRAGSEESFVVHRGKGIPTLSSVADEKSITRVDAAGRPSNWEEQRRSSYAGRRSRRNSVSDDSQLTIENFGGSQDNLHNFGRNPDKEVGAHIGKRSTTEPTLPARSSVQDVYGSGVQHILSDNGYDKEEPPRLRRQTSNSSLDNVALKQILHSSENVNSDGDTSKLASFANLSRQSSEKGINLTYTEQERDDSKSNLSNKKLGQTNGNRNGEKKTTFATLPNTTTWQQQSNQQSQQMEQHSVADENGGNTIMASQLNNIRLKLEEKRRHIENEKRRMEVVMSKQRQKVGKAAFLQAVTKLYLVGKVKSPSSSTSGGDSPAEIGPPTPVTSGSSGETPTSVSETTPVTQQPSQEKPQRPFSLKEISEDVRDVEHKWLEHDGNAPFIETRRTPDIENMDLEQYHQSISQICIPFRRMNNSLSEIQADIQRLANQQNQIQQQHLMTQHQQQIQQQFQQLQSLSQQHMQNFGMAPINPLTSKLQDTQQSQFYLHDQPQLQRRMWGQPPPTQSLANEMAAVGYQQSMDPRYSTQPTPYQQDMRLYQDTRNWGTHPPQQKGFVLHDTPQEPRYLNGGDHSLCNNQMSHPGPTYPSSTSIFNQTPPSSASPQHRNAVHRISQLMSESPEPKRPTVHHIPIKCESPTEKRQITAMHAPVPAPPVDDMKPQNISFIGNDDELTQGIRGLNITSGSRTYRIPSPTRPSISRNSFQPHPSLREATPSPSSTPEVTPLDPTDAGEKGFYICFDNDAPKKPKPTLRVKRTSPKKERGVSSYVDSEDFTMRPDSPSAIVMDRQKQLEIQRDSDREKQRQIDERDFQRQEIRDREIQREGEREKQRERHEISAESRQSGVGLIIGNQLANPDPNSLDEMERKKERIMLLSLQRRQQQEEMKERKEVEAQARREQEKLKAEERARKKEEERQRRAAILEQHKVKKAIEEAEREGKVIDKELLNTIKPTKLRNKTATTRPRPKTIHVDAGTELDSGALTPSRGKKGSSSNLSTVSSVDSPDDGRGSSPCRSMNQLGRRGSYKTSRDTDSGLGRATPPRRAPSPGMGSMRHLPSPSGPGSLPPGLMTKRRVFDDGSSDISSTPSSMMDYNGPRLYKQPTTKSNRGIMLNAVEYCVFPGTVNKEAKRRVLDEIARSESKHFLILFRDAGCQFRALYSYCPDREEVSKLYGTGPKQVMDKMFDKFFKYNSGAKCFSQVHTKHLTVTIDAFTIHNSLWQGKKVNLPNKKDMPLVI</sequence>
<dbReference type="GO" id="GO:0031175">
    <property type="term" value="P:neuron projection development"/>
    <property type="evidence" value="ECO:0007669"/>
    <property type="project" value="InterPro"/>
</dbReference>
<keyword evidence="3 6" id="KW-0493">Microtubule</keyword>
<dbReference type="PROSITE" id="PS50021">
    <property type="entry name" value="CH"/>
    <property type="match status" value="1"/>
</dbReference>
<name>A0A6P6FH47_BOMIM</name>
<feature type="region of interest" description="Disordered" evidence="8">
    <location>
        <begin position="1017"/>
        <end position="1037"/>
    </location>
</feature>
<dbReference type="SUPFAM" id="SSF47576">
    <property type="entry name" value="Calponin-homology domain, CH-domain"/>
    <property type="match status" value="1"/>
</dbReference>
<feature type="domain" description="CKK" evidence="10">
    <location>
        <begin position="1525"/>
        <end position="1659"/>
    </location>
</feature>
<dbReference type="SUPFAM" id="SSF50346">
    <property type="entry name" value="PRC-barrel domain"/>
    <property type="match status" value="1"/>
</dbReference>
<dbReference type="Pfam" id="PF11971">
    <property type="entry name" value="CAMSAP_CH"/>
    <property type="match status" value="1"/>
</dbReference>
<dbReference type="PANTHER" id="PTHR21595:SF0">
    <property type="entry name" value="PATRONIN"/>
    <property type="match status" value="1"/>
</dbReference>
<feature type="compositionally biased region" description="Low complexity" evidence="8">
    <location>
        <begin position="1422"/>
        <end position="1433"/>
    </location>
</feature>
<evidence type="ECO:0000256" key="1">
    <source>
        <dbReference type="ARBA" id="ARBA00004245"/>
    </source>
</evidence>
<feature type="compositionally biased region" description="Basic and acidic residues" evidence="8">
    <location>
        <begin position="428"/>
        <end position="437"/>
    </location>
</feature>
<feature type="compositionally biased region" description="Low complexity" evidence="8">
    <location>
        <begin position="1511"/>
        <end position="1522"/>
    </location>
</feature>
<dbReference type="InterPro" id="IPR022613">
    <property type="entry name" value="CH_CAMSAP_2"/>
</dbReference>
<evidence type="ECO:0000256" key="3">
    <source>
        <dbReference type="ARBA" id="ARBA00022701"/>
    </source>
</evidence>
<dbReference type="GO" id="GO:0007026">
    <property type="term" value="P:negative regulation of microtubule depolymerization"/>
    <property type="evidence" value="ECO:0007669"/>
    <property type="project" value="TreeGrafter"/>
</dbReference>
<dbReference type="InterPro" id="IPR014797">
    <property type="entry name" value="CKK_CAMSAP"/>
</dbReference>
<dbReference type="Gene3D" id="3.10.20.360">
    <property type="entry name" value="CKK domain"/>
    <property type="match status" value="1"/>
</dbReference>
<feature type="compositionally biased region" description="Low complexity" evidence="8">
    <location>
        <begin position="740"/>
        <end position="751"/>
    </location>
</feature>
<feature type="region of interest" description="Disordered" evidence="8">
    <location>
        <begin position="1112"/>
        <end position="1215"/>
    </location>
</feature>
<evidence type="ECO:0000259" key="9">
    <source>
        <dbReference type="PROSITE" id="PS50021"/>
    </source>
</evidence>
<evidence type="ECO:0000313" key="12">
    <source>
        <dbReference type="RefSeq" id="XP_024227362.1"/>
    </source>
</evidence>
<dbReference type="Pfam" id="PF25532">
    <property type="entry name" value="CH_CAMSAP2_N"/>
    <property type="match status" value="1"/>
</dbReference>
<feature type="compositionally biased region" description="Polar residues" evidence="8">
    <location>
        <begin position="1128"/>
        <end position="1138"/>
    </location>
</feature>
<gene>
    <name evidence="12" type="primary">LOC100748792</name>
</gene>
<feature type="compositionally biased region" description="Low complexity" evidence="8">
    <location>
        <begin position="1146"/>
        <end position="1157"/>
    </location>
</feature>
<dbReference type="Proteomes" id="UP000515180">
    <property type="component" value="Unplaced"/>
</dbReference>
<feature type="compositionally biased region" description="Basic and acidic residues" evidence="8">
    <location>
        <begin position="1227"/>
        <end position="1270"/>
    </location>
</feature>
<dbReference type="InterPro" id="IPR038209">
    <property type="entry name" value="CKK_dom_sf"/>
</dbReference>
<dbReference type="PROSITE" id="PS51508">
    <property type="entry name" value="CKK"/>
    <property type="match status" value="1"/>
</dbReference>
<dbReference type="Pfam" id="PF08683">
    <property type="entry name" value="CAMSAP_CKK"/>
    <property type="match status" value="1"/>
</dbReference>
<dbReference type="InterPro" id="IPR011033">
    <property type="entry name" value="PRC_barrel-like_sf"/>
</dbReference>
<evidence type="ECO:0000256" key="8">
    <source>
        <dbReference type="SAM" id="MobiDB-lite"/>
    </source>
</evidence>
<dbReference type="InterPro" id="IPR036872">
    <property type="entry name" value="CH_dom_sf"/>
</dbReference>
<feature type="compositionally biased region" description="Low complexity" evidence="8">
    <location>
        <begin position="411"/>
        <end position="423"/>
    </location>
</feature>
<dbReference type="GO" id="GO:0005516">
    <property type="term" value="F:calmodulin binding"/>
    <property type="evidence" value="ECO:0007669"/>
    <property type="project" value="InterPro"/>
</dbReference>
<keyword evidence="4 7" id="KW-0175">Coiled coil</keyword>
<dbReference type="RefSeq" id="XP_024227362.1">
    <property type="nucleotide sequence ID" value="XM_024371594.2"/>
</dbReference>
<feature type="region of interest" description="Disordered" evidence="8">
    <location>
        <begin position="42"/>
        <end position="71"/>
    </location>
</feature>
<evidence type="ECO:0000256" key="2">
    <source>
        <dbReference type="ARBA" id="ARBA00022490"/>
    </source>
</evidence>
<dbReference type="GO" id="GO:0030507">
    <property type="term" value="F:spectrin binding"/>
    <property type="evidence" value="ECO:0007669"/>
    <property type="project" value="InterPro"/>
</dbReference>